<dbReference type="Proteomes" id="UP001484239">
    <property type="component" value="Unassembled WGS sequence"/>
</dbReference>
<keyword evidence="4 7" id="KW-1133">Transmembrane helix</keyword>
<dbReference type="InterPro" id="IPR003838">
    <property type="entry name" value="ABC3_permease_C"/>
</dbReference>
<comment type="similarity">
    <text evidence="6">Belongs to the ABC-4 integral membrane protein family.</text>
</comment>
<dbReference type="RefSeq" id="WP_405284057.1">
    <property type="nucleotide sequence ID" value="NZ_CP144380.1"/>
</dbReference>
<feature type="transmembrane region" description="Helical" evidence="7">
    <location>
        <begin position="370"/>
        <end position="393"/>
    </location>
</feature>
<evidence type="ECO:0000256" key="3">
    <source>
        <dbReference type="ARBA" id="ARBA00022692"/>
    </source>
</evidence>
<dbReference type="InterPro" id="IPR025857">
    <property type="entry name" value="MacB_PCD"/>
</dbReference>
<evidence type="ECO:0000259" key="8">
    <source>
        <dbReference type="Pfam" id="PF02687"/>
    </source>
</evidence>
<feature type="transmembrane region" description="Helical" evidence="7">
    <location>
        <begin position="99"/>
        <end position="121"/>
    </location>
</feature>
<dbReference type="InterPro" id="IPR050250">
    <property type="entry name" value="Macrolide_Exporter_MacB"/>
</dbReference>
<dbReference type="Pfam" id="PF12704">
    <property type="entry name" value="MacB_PCD"/>
    <property type="match status" value="2"/>
</dbReference>
<feature type="domain" description="MacB-like periplasmic core" evidence="9">
    <location>
        <begin position="521"/>
        <end position="690"/>
    </location>
</feature>
<protein>
    <submittedName>
        <fullName evidence="10">ABC transporter permease</fullName>
    </submittedName>
</protein>
<evidence type="ECO:0000313" key="11">
    <source>
        <dbReference type="Proteomes" id="UP001484239"/>
    </source>
</evidence>
<evidence type="ECO:0000256" key="6">
    <source>
        <dbReference type="ARBA" id="ARBA00038076"/>
    </source>
</evidence>
<feature type="transmembrane region" description="Helical" evidence="7">
    <location>
        <begin position="771"/>
        <end position="793"/>
    </location>
</feature>
<feature type="transmembrane region" description="Helical" evidence="7">
    <location>
        <begin position="466"/>
        <end position="494"/>
    </location>
</feature>
<feature type="transmembrane region" description="Helical" evidence="7">
    <location>
        <begin position="856"/>
        <end position="875"/>
    </location>
</feature>
<dbReference type="PANTHER" id="PTHR30572:SF4">
    <property type="entry name" value="ABC TRANSPORTER PERMEASE YTRF"/>
    <property type="match status" value="1"/>
</dbReference>
<feature type="domain" description="ABC3 transporter permease C-terminal" evidence="8">
    <location>
        <begin position="770"/>
        <end position="882"/>
    </location>
</feature>
<sequence>MNGGRKPPVWLRWGARLLVPADRREFVTGDLLELHARRREARGAFRAGFAALGDLFASAFARGGGPGESPPFRPGRPTVAELGHDLRAALRSMVREPGFTLVAVLTLALGIGSATAVFGIVNQLVLRPLPGVADPAGAAYLHFRLREDPENINGQGLTTLDVDALREGLEGAAVLASYGNWSAPVARGEERPVSARVRHVYGAFFEALGARPSEGRLFRAEETAFGREHDAVILSESFRDQLFGPDEAAAGATIEVQGRRVRVLGVVDAFRGVERGDDTDLWMAFPALASIGGFDEDRLLRRTAVMHGAFVLRPADGVSAAEIEARVEAIVGSVAEAHPESADYLSGIQPRLFPGLTTPPMWRAGTLRTLGLLSGIVALVLLVACANVANLLLFRNVHRRGPTAVRRALGASTGRLARAQLVASLLLAALGSAAGLGVAWAITLGLRGERLLRMPAVESFTVDLRIASFAIGAALVTTVLFGAGPALVAARFDLARSLRASRRGDTGRAAGVRRVMATGQIALSLSLVIGGLLLARTVSNLLSVDTGIDARGVLQLGVVSSGEGDPLLVGEQVMAEVDATPGVMLTATAMYGPHGSSMGGRVQREADAEVVRAEMIPMTRRWLDVVGVESLSGGPIHLDEGAWGPGVTVLSRALAARLFDTPEEAVGKTILGGPRGEKELRVVGVTEELRIARAPDNPRETFFVAPDPDLAFQTTLIARVQQPDVATLNGIREAAERALPGVPVADPVPVARTIEWIHSERRMLARLVGTLSAFAALLAGVGLYGIVAFSVAGRGREFGVRIALGAGGERIVALVARYAGSIVIVGTALGLAGGYALSRVLESRLFGVQPLDPVSYGAAVALAVATAALACWAPTRRAVSVDPARTLGAE</sequence>
<reference evidence="10 11" key="1">
    <citation type="submission" date="2024-02" db="EMBL/GenBank/DDBJ databases">
        <title>A novel Gemmatimonadota bacterium.</title>
        <authorList>
            <person name="Du Z.-J."/>
            <person name="Ye Y.-Q."/>
        </authorList>
    </citation>
    <scope>NUCLEOTIDE SEQUENCE [LARGE SCALE GENOMIC DNA]</scope>
    <source>
        <strain evidence="10 11">DH-20</strain>
    </source>
</reference>
<accession>A0ABU9E868</accession>
<evidence type="ECO:0000256" key="4">
    <source>
        <dbReference type="ARBA" id="ARBA00022989"/>
    </source>
</evidence>
<evidence type="ECO:0000256" key="1">
    <source>
        <dbReference type="ARBA" id="ARBA00004651"/>
    </source>
</evidence>
<feature type="transmembrane region" description="Helical" evidence="7">
    <location>
        <begin position="421"/>
        <end position="446"/>
    </location>
</feature>
<keyword evidence="11" id="KW-1185">Reference proteome</keyword>
<feature type="transmembrane region" description="Helical" evidence="7">
    <location>
        <begin position="814"/>
        <end position="836"/>
    </location>
</feature>
<organism evidence="10 11">
    <name type="scientific">Gaopeijia maritima</name>
    <dbReference type="NCBI Taxonomy" id="3119007"/>
    <lineage>
        <taxon>Bacteria</taxon>
        <taxon>Pseudomonadati</taxon>
        <taxon>Gemmatimonadota</taxon>
        <taxon>Longimicrobiia</taxon>
        <taxon>Gaopeijiales</taxon>
        <taxon>Gaopeijiaceae</taxon>
        <taxon>Gaopeijia</taxon>
    </lineage>
</organism>
<feature type="domain" description="MacB-like periplasmic core" evidence="9">
    <location>
        <begin position="100"/>
        <end position="329"/>
    </location>
</feature>
<feature type="transmembrane region" description="Helical" evidence="7">
    <location>
        <begin position="515"/>
        <end position="535"/>
    </location>
</feature>
<evidence type="ECO:0000256" key="7">
    <source>
        <dbReference type="SAM" id="Phobius"/>
    </source>
</evidence>
<comment type="subcellular location">
    <subcellularLocation>
        <location evidence="1">Cell membrane</location>
        <topology evidence="1">Multi-pass membrane protein</topology>
    </subcellularLocation>
</comment>
<dbReference type="Pfam" id="PF02687">
    <property type="entry name" value="FtsX"/>
    <property type="match status" value="2"/>
</dbReference>
<proteinExistence type="inferred from homology"/>
<feature type="domain" description="ABC3 transporter permease C-terminal" evidence="8">
    <location>
        <begin position="376"/>
        <end position="491"/>
    </location>
</feature>
<name>A0ABU9E868_9BACT</name>
<comment type="caution">
    <text evidence="10">The sequence shown here is derived from an EMBL/GenBank/DDBJ whole genome shotgun (WGS) entry which is preliminary data.</text>
</comment>
<gene>
    <name evidence="10" type="ORF">WI372_08115</name>
</gene>
<evidence type="ECO:0000313" key="10">
    <source>
        <dbReference type="EMBL" id="MEK9500937.1"/>
    </source>
</evidence>
<evidence type="ECO:0000256" key="5">
    <source>
        <dbReference type="ARBA" id="ARBA00023136"/>
    </source>
</evidence>
<dbReference type="EMBL" id="JBBHLI010000003">
    <property type="protein sequence ID" value="MEK9500937.1"/>
    <property type="molecule type" value="Genomic_DNA"/>
</dbReference>
<keyword evidence="2" id="KW-1003">Cell membrane</keyword>
<keyword evidence="5 7" id="KW-0472">Membrane</keyword>
<evidence type="ECO:0000259" key="9">
    <source>
        <dbReference type="Pfam" id="PF12704"/>
    </source>
</evidence>
<keyword evidence="3 7" id="KW-0812">Transmembrane</keyword>
<dbReference type="PANTHER" id="PTHR30572">
    <property type="entry name" value="MEMBRANE COMPONENT OF TRANSPORTER-RELATED"/>
    <property type="match status" value="1"/>
</dbReference>
<evidence type="ECO:0000256" key="2">
    <source>
        <dbReference type="ARBA" id="ARBA00022475"/>
    </source>
</evidence>